<dbReference type="Gene3D" id="3.40.30.10">
    <property type="entry name" value="Glutaredoxin"/>
    <property type="match status" value="1"/>
</dbReference>
<dbReference type="SUPFAM" id="SSF52833">
    <property type="entry name" value="Thioredoxin-like"/>
    <property type="match status" value="1"/>
</dbReference>
<evidence type="ECO:0000256" key="4">
    <source>
        <dbReference type="ARBA" id="ARBA00023284"/>
    </source>
</evidence>
<keyword evidence="8" id="KW-1185">Reference proteome</keyword>
<dbReference type="GO" id="GO:0030313">
    <property type="term" value="C:cell envelope"/>
    <property type="evidence" value="ECO:0007669"/>
    <property type="project" value="UniProtKB-SubCell"/>
</dbReference>
<dbReference type="PANTHER" id="PTHR42852">
    <property type="entry name" value="THIOL:DISULFIDE INTERCHANGE PROTEIN DSBE"/>
    <property type="match status" value="1"/>
</dbReference>
<dbReference type="Pfam" id="PF14289">
    <property type="entry name" value="DUF4369"/>
    <property type="match status" value="1"/>
</dbReference>
<protein>
    <submittedName>
        <fullName evidence="7">Redoxin domain-containing protein</fullName>
    </submittedName>
</protein>
<dbReference type="OrthoDB" id="750178at2"/>
<dbReference type="Proteomes" id="UP000435036">
    <property type="component" value="Unassembled WGS sequence"/>
</dbReference>
<dbReference type="InterPro" id="IPR036249">
    <property type="entry name" value="Thioredoxin-like_sf"/>
</dbReference>
<evidence type="ECO:0000256" key="3">
    <source>
        <dbReference type="ARBA" id="ARBA00023157"/>
    </source>
</evidence>
<organism evidence="7 8">
    <name type="scientific">Sphingobacterium humi</name>
    <dbReference type="NCBI Taxonomy" id="1796905"/>
    <lineage>
        <taxon>Bacteria</taxon>
        <taxon>Pseudomonadati</taxon>
        <taxon>Bacteroidota</taxon>
        <taxon>Sphingobacteriia</taxon>
        <taxon>Sphingobacteriales</taxon>
        <taxon>Sphingobacteriaceae</taxon>
        <taxon>Sphingobacterium</taxon>
    </lineage>
</organism>
<reference evidence="7 8" key="1">
    <citation type="submission" date="2019-12" db="EMBL/GenBank/DDBJ databases">
        <authorList>
            <person name="Dong K."/>
        </authorList>
    </citation>
    <scope>NUCLEOTIDE SEQUENCE [LARGE SCALE GENOMIC DNA]</scope>
    <source>
        <strain evidence="7 8">JCM 31225</strain>
    </source>
</reference>
<dbReference type="InterPro" id="IPR025380">
    <property type="entry name" value="DUF4369"/>
</dbReference>
<accession>A0A6N8KTM4</accession>
<dbReference type="InterPro" id="IPR050553">
    <property type="entry name" value="Thioredoxin_ResA/DsbE_sf"/>
</dbReference>
<feature type="chain" id="PRO_5026936486" evidence="5">
    <location>
        <begin position="24"/>
        <end position="381"/>
    </location>
</feature>
<evidence type="ECO:0000313" key="7">
    <source>
        <dbReference type="EMBL" id="MVZ60447.1"/>
    </source>
</evidence>
<gene>
    <name evidence="7" type="ORF">GQF63_00280</name>
</gene>
<dbReference type="PANTHER" id="PTHR42852:SF6">
    <property type="entry name" value="THIOL:DISULFIDE INTERCHANGE PROTEIN DSBE"/>
    <property type="match status" value="1"/>
</dbReference>
<dbReference type="GO" id="GO:0016491">
    <property type="term" value="F:oxidoreductase activity"/>
    <property type="evidence" value="ECO:0007669"/>
    <property type="project" value="InterPro"/>
</dbReference>
<evidence type="ECO:0000259" key="6">
    <source>
        <dbReference type="PROSITE" id="PS51352"/>
    </source>
</evidence>
<dbReference type="InterPro" id="IPR017937">
    <property type="entry name" value="Thioredoxin_CS"/>
</dbReference>
<dbReference type="GO" id="GO:0017004">
    <property type="term" value="P:cytochrome complex assembly"/>
    <property type="evidence" value="ECO:0007669"/>
    <property type="project" value="UniProtKB-KW"/>
</dbReference>
<name>A0A6N8KTM4_9SPHI</name>
<comment type="caution">
    <text evidence="7">The sequence shown here is derived from an EMBL/GenBank/DDBJ whole genome shotgun (WGS) entry which is preliminary data.</text>
</comment>
<evidence type="ECO:0000313" key="8">
    <source>
        <dbReference type="Proteomes" id="UP000435036"/>
    </source>
</evidence>
<dbReference type="InterPro" id="IPR013766">
    <property type="entry name" value="Thioredoxin_domain"/>
</dbReference>
<evidence type="ECO:0000256" key="2">
    <source>
        <dbReference type="ARBA" id="ARBA00022748"/>
    </source>
</evidence>
<keyword evidence="3" id="KW-1015">Disulfide bond</keyword>
<sequence>MKYMQLKIMFTAVISFLSLAAMAQDGFLITGRLKAATEGQKVVLTFEENEEFVSDTCEISQGLFQLKGQVQEPLSAKLTLLPLMDDGQPMNLAKYLAIDEQTFFLENVLYAVNGETMKTSNIQGAEIQTEYLGLKAQLADINTARQPLFQQLAAIEKENNTEQQEVIFKALRVLGDQENEIEKQYLKAHPDSYISLAIVNSRGGQISDSQAFEPYFNGLSTRMQQTQVGKNLAAKLEIARKTAIGKPAINVIQKNSKGKAISLASLRGKYVLLDFWASWCGPCRAESPFLKKAYAAYKAKGFEIYAVSLDSKKDAWLKAIKDDELPWIHVSDLKGLHNEAAVAYSVKGIPQNYLIDPQGNIVAIDLRGEGLEEKLASIFGK</sequence>
<dbReference type="CDD" id="cd02966">
    <property type="entry name" value="TlpA_like_family"/>
    <property type="match status" value="1"/>
</dbReference>
<evidence type="ECO:0000256" key="5">
    <source>
        <dbReference type="SAM" id="SignalP"/>
    </source>
</evidence>
<dbReference type="PROSITE" id="PS51352">
    <property type="entry name" value="THIOREDOXIN_2"/>
    <property type="match status" value="1"/>
</dbReference>
<evidence type="ECO:0000256" key="1">
    <source>
        <dbReference type="ARBA" id="ARBA00004196"/>
    </source>
</evidence>
<keyword evidence="5" id="KW-0732">Signal</keyword>
<feature type="signal peptide" evidence="5">
    <location>
        <begin position="1"/>
        <end position="23"/>
    </location>
</feature>
<dbReference type="PROSITE" id="PS00194">
    <property type="entry name" value="THIOREDOXIN_1"/>
    <property type="match status" value="1"/>
</dbReference>
<dbReference type="InterPro" id="IPR000866">
    <property type="entry name" value="AhpC/TSA"/>
</dbReference>
<dbReference type="AlphaFoldDB" id="A0A6N8KTM4"/>
<proteinExistence type="predicted"/>
<feature type="domain" description="Thioredoxin" evidence="6">
    <location>
        <begin position="242"/>
        <end position="381"/>
    </location>
</feature>
<dbReference type="Pfam" id="PF00578">
    <property type="entry name" value="AhpC-TSA"/>
    <property type="match status" value="1"/>
</dbReference>
<dbReference type="GO" id="GO:0016209">
    <property type="term" value="F:antioxidant activity"/>
    <property type="evidence" value="ECO:0007669"/>
    <property type="project" value="InterPro"/>
</dbReference>
<comment type="subcellular location">
    <subcellularLocation>
        <location evidence="1">Cell envelope</location>
    </subcellularLocation>
</comment>
<keyword evidence="4" id="KW-0676">Redox-active center</keyword>
<dbReference type="EMBL" id="WSQA01000001">
    <property type="protein sequence ID" value="MVZ60447.1"/>
    <property type="molecule type" value="Genomic_DNA"/>
</dbReference>
<keyword evidence="2" id="KW-0201">Cytochrome c-type biogenesis</keyword>